<proteinExistence type="predicted"/>
<reference evidence="1" key="1">
    <citation type="submission" date="2019-08" db="EMBL/GenBank/DDBJ databases">
        <authorList>
            <person name="Kucharzyk K."/>
            <person name="Murdoch R.W."/>
            <person name="Higgins S."/>
            <person name="Loffler F."/>
        </authorList>
    </citation>
    <scope>NUCLEOTIDE SEQUENCE</scope>
</reference>
<comment type="caution">
    <text evidence="1">The sequence shown here is derived from an EMBL/GenBank/DDBJ whole genome shotgun (WGS) entry which is preliminary data.</text>
</comment>
<dbReference type="EMBL" id="VSSQ01000297">
    <property type="protein sequence ID" value="MPL90172.1"/>
    <property type="molecule type" value="Genomic_DNA"/>
</dbReference>
<accession>A0A644VHM3</accession>
<dbReference type="AlphaFoldDB" id="A0A644VHM3"/>
<dbReference type="Gene3D" id="2.40.160.60">
    <property type="entry name" value="Outer membrane protein transport protein (OMPP1/FadL/TodX)"/>
    <property type="match status" value="1"/>
</dbReference>
<name>A0A644VHM3_9ZZZZ</name>
<gene>
    <name evidence="1" type="ORF">SDC9_36217</name>
</gene>
<protein>
    <recommendedName>
        <fullName evidence="2">Outer membrane protein</fullName>
    </recommendedName>
</protein>
<sequence>MGLARTAKFMQKFNKALKAILISLTMLSGATAVSQTTDALTYFTPYSIYGVGNISKQGTTFNKGMGGIGIGVKDNRFINYLNPAAISFRDTLAFMLDFGVESNHNYYASQEASSAYNGFNMHNFVFSFPVYKKSAMVLGIAPYSSVGYKFQEWEKDPEVINELGSVVYSRYGTGGINKVFLGTSMVFLKNFSLGAELVYFFGTMDRYSNINFSNSSSFRTIKTGTDYMISSFTGKAGIQYSYEPDKDNSLTIGATYLLGSRLKGESARYGFTIPATGEADTVFYNFRRETGLEVPSELGIGFSYRKRDKWLLGMDFTYQDWKDAEMPSTPGVTFKPATSWAVKLGGEFIPNRYDVRYYLRRATYRAGVYYDRSYISVNGNQVNSVGITIGANLPVYRWYNSVGISLDMGQRGSLKNGMARERYIMLNLNISLYDIWFQKYRYD</sequence>
<evidence type="ECO:0008006" key="2">
    <source>
        <dbReference type="Google" id="ProtNLM"/>
    </source>
</evidence>
<organism evidence="1">
    <name type="scientific">bioreactor metagenome</name>
    <dbReference type="NCBI Taxonomy" id="1076179"/>
    <lineage>
        <taxon>unclassified sequences</taxon>
        <taxon>metagenomes</taxon>
        <taxon>ecological metagenomes</taxon>
    </lineage>
</organism>
<dbReference type="SUPFAM" id="SSF56935">
    <property type="entry name" value="Porins"/>
    <property type="match status" value="1"/>
</dbReference>
<evidence type="ECO:0000313" key="1">
    <source>
        <dbReference type="EMBL" id="MPL90172.1"/>
    </source>
</evidence>